<organism evidence="3 4">
    <name type="scientific">Porphyromonas macacae</name>
    <dbReference type="NCBI Taxonomy" id="28115"/>
    <lineage>
        <taxon>Bacteria</taxon>
        <taxon>Pseudomonadati</taxon>
        <taxon>Bacteroidota</taxon>
        <taxon>Bacteroidia</taxon>
        <taxon>Bacteroidales</taxon>
        <taxon>Porphyromonadaceae</taxon>
        <taxon>Porphyromonas</taxon>
    </lineage>
</organism>
<evidence type="ECO:0000256" key="1">
    <source>
        <dbReference type="SAM" id="MobiDB-lite"/>
    </source>
</evidence>
<accession>A0A0A2E299</accession>
<name>A0A0A2E299_9PORP</name>
<feature type="region of interest" description="Disordered" evidence="1">
    <location>
        <begin position="402"/>
        <end position="423"/>
    </location>
</feature>
<dbReference type="Proteomes" id="UP000030103">
    <property type="component" value="Unassembled WGS sequence"/>
</dbReference>
<dbReference type="OrthoDB" id="9758406at2"/>
<evidence type="ECO:0000313" key="4">
    <source>
        <dbReference type="Proteomes" id="UP000030103"/>
    </source>
</evidence>
<dbReference type="Pfam" id="PF00932">
    <property type="entry name" value="LTD"/>
    <property type="match status" value="1"/>
</dbReference>
<dbReference type="EMBL" id="JRFA01000025">
    <property type="protein sequence ID" value="KGN72941.1"/>
    <property type="molecule type" value="Genomic_DNA"/>
</dbReference>
<evidence type="ECO:0000313" key="3">
    <source>
        <dbReference type="EMBL" id="KGN72941.1"/>
    </source>
</evidence>
<protein>
    <recommendedName>
        <fullName evidence="2">LTD domain-containing protein</fullName>
    </recommendedName>
</protein>
<dbReference type="RefSeq" id="WP_036874819.1">
    <property type="nucleotide sequence ID" value="NZ_JRFA01000025.1"/>
</dbReference>
<dbReference type="SUPFAM" id="SSF74853">
    <property type="entry name" value="Lamin A/C globular tail domain"/>
    <property type="match status" value="1"/>
</dbReference>
<dbReference type="InterPro" id="IPR036415">
    <property type="entry name" value="Lamin_tail_dom_sf"/>
</dbReference>
<keyword evidence="4" id="KW-1185">Reference proteome</keyword>
<dbReference type="InterPro" id="IPR001322">
    <property type="entry name" value="Lamin_tail_dom"/>
</dbReference>
<sequence length="527" mass="59104">MNRVRLYTLIWLLIISTIDILAQWQPNLTIPGIINNPLVYGSREDFIIDEGKLLLMGNPGHSYFEINQSSLFTSLGKTSYNSWKGSIDIGMPLNEEESFYIILKSLGDVDRYIACSVNKTAVQLSEIELKKSIAGSRSYNIIHLKDYPVAPIHSFPPEKTNTIHLEIEQTENWWNCKVLDANNSIVSSKRIHLPFSANNATDNITGIICHYSKKQQGVFTVYNILFANNRVAFSKNKSKSGPKVIVNEDHEIPVLNEIMANPLKGSSEYIELHNPNNISIELANYAIVVKTSTHYGRIFELSQAGTISPGGYIVLTENAEGIAKFYPETPIDNICELEEMPKLSNKGFMIGLVRLSDNMIVDEAVYSTSLFDKGLKSKRGIALERINPEPRIEYEKNWRSASSSSNYATPGRPNSRLNKNNNTKNQAVSDYKFSKKAQSPLIIAENIVCVADTDATFKCSTHIYTLGGIAIKHFNGTETYQWCRDFHQAGGSSLAQLLGLPLGRYLVVVKLIPTGEKEFIRYFILDI</sequence>
<dbReference type="eggNOG" id="COG4288">
    <property type="taxonomic scope" value="Bacteria"/>
</dbReference>
<reference evidence="3 4" key="1">
    <citation type="submission" date="2014-09" db="EMBL/GenBank/DDBJ databases">
        <title>Draft Genome Sequence of Porphyromonas macacae COT-192_OH2859.</title>
        <authorList>
            <person name="Wallis C."/>
            <person name="Deusch O."/>
            <person name="O'Flynn C."/>
            <person name="Davis I."/>
            <person name="Horsfall A."/>
            <person name="Kirkwood N."/>
            <person name="Harris S."/>
            <person name="Eisen J.A."/>
            <person name="Coil D.A."/>
            <person name="Darling A.E."/>
            <person name="Jospin G."/>
            <person name="Alexiev A."/>
        </authorList>
    </citation>
    <scope>NUCLEOTIDE SEQUENCE [LARGE SCALE GENOMIC DNA]</scope>
    <source>
        <strain evidence="4">COT-192 OH2859</strain>
    </source>
</reference>
<comment type="caution">
    <text evidence="3">The sequence shown here is derived from an EMBL/GenBank/DDBJ whole genome shotgun (WGS) entry which is preliminary data.</text>
</comment>
<feature type="domain" description="LTD" evidence="2">
    <location>
        <begin position="254"/>
        <end position="319"/>
    </location>
</feature>
<dbReference type="STRING" id="28115.HQ47_08750"/>
<proteinExistence type="predicted"/>
<evidence type="ECO:0000259" key="2">
    <source>
        <dbReference type="Pfam" id="PF00932"/>
    </source>
</evidence>
<dbReference type="AlphaFoldDB" id="A0A0A2E299"/>
<gene>
    <name evidence="3" type="ORF">HQ47_08750</name>
</gene>